<dbReference type="Proteomes" id="UP000282613">
    <property type="component" value="Unassembled WGS sequence"/>
</dbReference>
<evidence type="ECO:0000256" key="2">
    <source>
        <dbReference type="ARBA" id="ARBA00040976"/>
    </source>
</evidence>
<dbReference type="PANTHER" id="PTHR46066:SF2">
    <property type="entry name" value="CHITINASE DOMAIN-CONTAINING PROTEIN 1"/>
    <property type="match status" value="1"/>
</dbReference>
<proteinExistence type="inferred from homology"/>
<keyword evidence="6" id="KW-1185">Reference proteome</keyword>
<name>A0A158R778_TAEAS</name>
<comment type="similarity">
    <text evidence="1">Belongs to the glycosyl hydrolase 18 family.</text>
</comment>
<evidence type="ECO:0000313" key="6">
    <source>
        <dbReference type="Proteomes" id="UP000282613"/>
    </source>
</evidence>
<dbReference type="Gene3D" id="3.20.20.80">
    <property type="entry name" value="Glycosidases"/>
    <property type="match status" value="2"/>
</dbReference>
<feature type="chain" id="PRO_5043135848" description="Chitinase domain-containing protein 1" evidence="3">
    <location>
        <begin position="21"/>
        <end position="358"/>
    </location>
</feature>
<dbReference type="WBParaSite" id="TASK_0000331001-mRNA-1">
    <property type="protein sequence ID" value="TASK_0000331001-mRNA-1"/>
    <property type="gene ID" value="TASK_0000331001"/>
</dbReference>
<dbReference type="Gene3D" id="3.10.50.10">
    <property type="match status" value="1"/>
</dbReference>
<dbReference type="OrthoDB" id="10254444at2759"/>
<gene>
    <name evidence="5" type="ORF">TASK_LOCUS3311</name>
</gene>
<organism evidence="7">
    <name type="scientific">Taenia asiatica</name>
    <name type="common">Asian tapeworm</name>
    <dbReference type="NCBI Taxonomy" id="60517"/>
    <lineage>
        <taxon>Eukaryota</taxon>
        <taxon>Metazoa</taxon>
        <taxon>Spiralia</taxon>
        <taxon>Lophotrochozoa</taxon>
        <taxon>Platyhelminthes</taxon>
        <taxon>Cestoda</taxon>
        <taxon>Eucestoda</taxon>
        <taxon>Cyclophyllidea</taxon>
        <taxon>Taeniidae</taxon>
        <taxon>Taenia</taxon>
    </lineage>
</organism>
<dbReference type="Pfam" id="PF00704">
    <property type="entry name" value="Glyco_hydro_18"/>
    <property type="match status" value="1"/>
</dbReference>
<evidence type="ECO:0000256" key="1">
    <source>
        <dbReference type="ARBA" id="ARBA00009336"/>
    </source>
</evidence>
<dbReference type="STRING" id="60517.A0A158R778"/>
<dbReference type="PANTHER" id="PTHR46066">
    <property type="entry name" value="CHITINASE DOMAIN-CONTAINING PROTEIN 1 FAMILY MEMBER"/>
    <property type="match status" value="1"/>
</dbReference>
<dbReference type="InterPro" id="IPR029070">
    <property type="entry name" value="Chitinase_insertion_sf"/>
</dbReference>
<evidence type="ECO:0000313" key="5">
    <source>
        <dbReference type="EMBL" id="VDK31620.1"/>
    </source>
</evidence>
<accession>A0A158R778</accession>
<dbReference type="InterPro" id="IPR017853">
    <property type="entry name" value="GH"/>
</dbReference>
<dbReference type="GO" id="GO:0012505">
    <property type="term" value="C:endomembrane system"/>
    <property type="evidence" value="ECO:0007669"/>
    <property type="project" value="TreeGrafter"/>
</dbReference>
<dbReference type="EMBL" id="UYRS01018294">
    <property type="protein sequence ID" value="VDK31620.1"/>
    <property type="molecule type" value="Genomic_DNA"/>
</dbReference>
<dbReference type="GO" id="GO:0005975">
    <property type="term" value="P:carbohydrate metabolic process"/>
    <property type="evidence" value="ECO:0007669"/>
    <property type="project" value="InterPro"/>
</dbReference>
<feature type="domain" description="Chitinase II/V-like catalytic" evidence="4">
    <location>
        <begin position="61"/>
        <end position="350"/>
    </location>
</feature>
<dbReference type="InterPro" id="IPR001223">
    <property type="entry name" value="Glyco_hydro18_cat"/>
</dbReference>
<evidence type="ECO:0000256" key="3">
    <source>
        <dbReference type="SAM" id="SignalP"/>
    </source>
</evidence>
<protein>
    <recommendedName>
        <fullName evidence="2">Chitinase domain-containing protein 1</fullName>
    </recommendedName>
</protein>
<dbReference type="GO" id="GO:0008061">
    <property type="term" value="F:chitin binding"/>
    <property type="evidence" value="ECO:0007669"/>
    <property type="project" value="InterPro"/>
</dbReference>
<dbReference type="InterPro" id="IPR011583">
    <property type="entry name" value="Chitinase_II/V-like_cat"/>
</dbReference>
<dbReference type="GO" id="GO:0070492">
    <property type="term" value="F:oligosaccharide binding"/>
    <property type="evidence" value="ECO:0007669"/>
    <property type="project" value="TreeGrafter"/>
</dbReference>
<reference evidence="5 6" key="2">
    <citation type="submission" date="2018-11" db="EMBL/GenBank/DDBJ databases">
        <authorList>
            <consortium name="Pathogen Informatics"/>
        </authorList>
    </citation>
    <scope>NUCLEOTIDE SEQUENCE [LARGE SCALE GENOMIC DNA]</scope>
</reference>
<dbReference type="AlphaFoldDB" id="A0A158R778"/>
<sequence length="358" mass="40909">MWLGLALFIVESSLLIPIFGLNPDEGTEERPAMGKDIDLNNFLRSYNYVNAYEQVVKKSGYDVLAYITPWNSKGYEKAELFANKFTIIAPVWFQLKPVGYEITGHNNFDQKWMERVKSVKNDVKFAPRVIFEDWGAGDYQLVLSNSKNRVDCITALRTLAKLAKGLHKDGKILILPIPPSVYKGNFEGRFGKAHFDMLVNHVDFFSLMTYDYSNPYAPGENAPLKWATQCIKNLVPDGKDDENQATKRAKILLGVNFYGYDYVPDKRQGRAVLGHDVVEVARKYSPFFKWHEESAEHSLEYALLYFSPFNRDDSQTEHSLFFPTAYSIARRVAVAEELGVGLSIWEIGQGFDSFFEQL</sequence>
<evidence type="ECO:0000259" key="4">
    <source>
        <dbReference type="SMART" id="SM00636"/>
    </source>
</evidence>
<keyword evidence="3" id="KW-0732">Signal</keyword>
<feature type="signal peptide" evidence="3">
    <location>
        <begin position="1"/>
        <end position="20"/>
    </location>
</feature>
<dbReference type="SUPFAM" id="SSF51445">
    <property type="entry name" value="(Trans)glycosidases"/>
    <property type="match status" value="1"/>
</dbReference>
<reference evidence="7" key="1">
    <citation type="submission" date="2016-04" db="UniProtKB">
        <authorList>
            <consortium name="WormBaseParasite"/>
        </authorList>
    </citation>
    <scope>IDENTIFICATION</scope>
</reference>
<evidence type="ECO:0000313" key="7">
    <source>
        <dbReference type="WBParaSite" id="TASK_0000331001-mRNA-1"/>
    </source>
</evidence>
<dbReference type="SMART" id="SM00636">
    <property type="entry name" value="Glyco_18"/>
    <property type="match status" value="1"/>
</dbReference>